<dbReference type="Pfam" id="PF00296">
    <property type="entry name" value="Bac_luciferase"/>
    <property type="match status" value="1"/>
</dbReference>
<dbReference type="InterPro" id="IPR019910">
    <property type="entry name" value="Lucif-like_OxRdtase_MSMEG_4879"/>
</dbReference>
<evidence type="ECO:0000313" key="2">
    <source>
        <dbReference type="EMBL" id="SDM20260.1"/>
    </source>
</evidence>
<accession>A0A1G9RAZ5</accession>
<dbReference type="PANTHER" id="PTHR43244">
    <property type="match status" value="1"/>
</dbReference>
<dbReference type="Proteomes" id="UP000198683">
    <property type="component" value="Unassembled WGS sequence"/>
</dbReference>
<reference evidence="2 3" key="1">
    <citation type="submission" date="2016-10" db="EMBL/GenBank/DDBJ databases">
        <authorList>
            <person name="de Groot N.N."/>
        </authorList>
    </citation>
    <scope>NUCLEOTIDE SEQUENCE [LARGE SCALE GENOMIC DNA]</scope>
    <source>
        <strain evidence="2 3">CGMCC 4.5681</strain>
    </source>
</reference>
<dbReference type="InterPro" id="IPR011251">
    <property type="entry name" value="Luciferase-like_dom"/>
</dbReference>
<protein>
    <submittedName>
        <fullName evidence="2">F420-dependent oxidoreductase, MSMEG_4879 family</fullName>
    </submittedName>
</protein>
<gene>
    <name evidence="2" type="ORF">SAMN05421874_14431</name>
</gene>
<dbReference type="OrthoDB" id="7054907at2"/>
<dbReference type="SUPFAM" id="SSF51679">
    <property type="entry name" value="Bacterial luciferase-like"/>
    <property type="match status" value="1"/>
</dbReference>
<evidence type="ECO:0000313" key="3">
    <source>
        <dbReference type="Proteomes" id="UP000198683"/>
    </source>
</evidence>
<dbReference type="InterPro" id="IPR036661">
    <property type="entry name" value="Luciferase-like_sf"/>
</dbReference>
<proteinExistence type="predicted"/>
<dbReference type="PANTHER" id="PTHR43244:SF2">
    <property type="entry name" value="CONSERVED HYPOTHETICAL ALANINE AND PROLINE-RICH PROTEIN"/>
    <property type="match status" value="1"/>
</dbReference>
<feature type="domain" description="Luciferase-like" evidence="1">
    <location>
        <begin position="8"/>
        <end position="289"/>
    </location>
</feature>
<dbReference type="CDD" id="cd01097">
    <property type="entry name" value="Tetrahydromethanopterin_reductase"/>
    <property type="match status" value="1"/>
</dbReference>
<organism evidence="2 3">
    <name type="scientific">Nonomuraea maritima</name>
    <dbReference type="NCBI Taxonomy" id="683260"/>
    <lineage>
        <taxon>Bacteria</taxon>
        <taxon>Bacillati</taxon>
        <taxon>Actinomycetota</taxon>
        <taxon>Actinomycetes</taxon>
        <taxon>Streptosporangiales</taxon>
        <taxon>Streptosporangiaceae</taxon>
        <taxon>Nonomuraea</taxon>
    </lineage>
</organism>
<sequence>MKLGIALATGGADLETLLEQVGIARKAGFESAFFNQYASLDAISVAGLAGRLNPGMEVGTGVAITYARHPYAMAEQALAANAISGGTFTLGLGPSHKHFVEAMYGVPYDRPAVHVREYLTALRPLLRGEPVDFQGETLSVTGQIPAPGAEPPPVLIAALGPVMLRVAGELADGTILTWVGAPLIGDFIAPRITAAAEAAGRPAPRVVASTMVCITSDPDRVRGELEAQMGFTGDFAAYRAVLDRQGLSGVHELLIAGDESEVEKGVERFASAGATDLAIIPIGTPEEQARTFAFFSR</sequence>
<dbReference type="EMBL" id="FNFB01000044">
    <property type="protein sequence ID" value="SDM20260.1"/>
    <property type="molecule type" value="Genomic_DNA"/>
</dbReference>
<dbReference type="InterPro" id="IPR050564">
    <property type="entry name" value="F420-G6PD/mer"/>
</dbReference>
<dbReference type="RefSeq" id="WP_090773858.1">
    <property type="nucleotide sequence ID" value="NZ_FNFB01000044.1"/>
</dbReference>
<dbReference type="STRING" id="683260.SAMN05421874_14431"/>
<name>A0A1G9RAZ5_9ACTN</name>
<dbReference type="AlphaFoldDB" id="A0A1G9RAZ5"/>
<dbReference type="GO" id="GO:0016705">
    <property type="term" value="F:oxidoreductase activity, acting on paired donors, with incorporation or reduction of molecular oxygen"/>
    <property type="evidence" value="ECO:0007669"/>
    <property type="project" value="InterPro"/>
</dbReference>
<evidence type="ECO:0000259" key="1">
    <source>
        <dbReference type="Pfam" id="PF00296"/>
    </source>
</evidence>
<keyword evidence="3" id="KW-1185">Reference proteome</keyword>
<dbReference type="NCBIfam" id="TIGR03564">
    <property type="entry name" value="F420_MSMEG_4879"/>
    <property type="match status" value="1"/>
</dbReference>
<dbReference type="Gene3D" id="3.20.20.30">
    <property type="entry name" value="Luciferase-like domain"/>
    <property type="match status" value="1"/>
</dbReference>